<dbReference type="EMBL" id="KZ451909">
    <property type="protein sequence ID" value="PKA63282.1"/>
    <property type="molecule type" value="Genomic_DNA"/>
</dbReference>
<dbReference type="GO" id="GO:0003723">
    <property type="term" value="F:RNA binding"/>
    <property type="evidence" value="ECO:0007669"/>
    <property type="project" value="InterPro"/>
</dbReference>
<dbReference type="Pfam" id="PF01535">
    <property type="entry name" value="PPR"/>
    <property type="match status" value="2"/>
</dbReference>
<evidence type="ECO:0000313" key="4">
    <source>
        <dbReference type="Proteomes" id="UP000236161"/>
    </source>
</evidence>
<dbReference type="EC" id="3.6.4.12" evidence="3"/>
<dbReference type="InterPro" id="IPR011990">
    <property type="entry name" value="TPR-like_helical_dom_sf"/>
</dbReference>
<dbReference type="FunFam" id="1.25.40.10:FF:000196">
    <property type="entry name" value="Pentatricopeptide repeat-containing protein At4g14850"/>
    <property type="match status" value="1"/>
</dbReference>
<feature type="repeat" description="PPR" evidence="2">
    <location>
        <begin position="345"/>
        <end position="379"/>
    </location>
</feature>
<dbReference type="Proteomes" id="UP000236161">
    <property type="component" value="Unassembled WGS sequence"/>
</dbReference>
<dbReference type="OrthoDB" id="768257at2759"/>
<dbReference type="PROSITE" id="PS51375">
    <property type="entry name" value="PPR"/>
    <property type="match status" value="4"/>
</dbReference>
<dbReference type="InterPro" id="IPR046960">
    <property type="entry name" value="PPR_At4g14850-like_plant"/>
</dbReference>
<dbReference type="Pfam" id="PF20431">
    <property type="entry name" value="E_motif"/>
    <property type="match status" value="1"/>
</dbReference>
<name>A0A2I0B670_9ASPA</name>
<dbReference type="AlphaFoldDB" id="A0A2I0B670"/>
<dbReference type="GO" id="GO:0003678">
    <property type="term" value="F:DNA helicase activity"/>
    <property type="evidence" value="ECO:0007669"/>
    <property type="project" value="UniProtKB-EC"/>
</dbReference>
<feature type="repeat" description="PPR" evidence="2">
    <location>
        <begin position="279"/>
        <end position="309"/>
    </location>
</feature>
<protein>
    <submittedName>
        <fullName evidence="3">Pentatricopeptide repeat-containing protein</fullName>
        <ecNumber evidence="3">3.6.4.12</ecNumber>
    </submittedName>
</protein>
<evidence type="ECO:0000256" key="2">
    <source>
        <dbReference type="PROSITE-ProRule" id="PRU00708"/>
    </source>
</evidence>
<keyword evidence="3" id="KW-0378">Hydrolase</keyword>
<proteinExistence type="predicted"/>
<dbReference type="InterPro" id="IPR046848">
    <property type="entry name" value="E_motif"/>
</dbReference>
<dbReference type="InterPro" id="IPR002885">
    <property type="entry name" value="PPR_rpt"/>
</dbReference>
<dbReference type="Gene3D" id="1.25.40.10">
    <property type="entry name" value="Tetratricopeptide repeat domain"/>
    <property type="match status" value="3"/>
</dbReference>
<gene>
    <name evidence="3" type="primary">PCMP-E50</name>
    <name evidence="3" type="ORF">AXF42_Ash017750</name>
</gene>
<dbReference type="Pfam" id="PF13041">
    <property type="entry name" value="PPR_2"/>
    <property type="match status" value="2"/>
</dbReference>
<dbReference type="SUPFAM" id="SSF48452">
    <property type="entry name" value="TPR-like"/>
    <property type="match status" value="1"/>
</dbReference>
<feature type="repeat" description="PPR" evidence="2">
    <location>
        <begin position="209"/>
        <end position="243"/>
    </location>
</feature>
<evidence type="ECO:0000256" key="1">
    <source>
        <dbReference type="ARBA" id="ARBA00022737"/>
    </source>
</evidence>
<evidence type="ECO:0000313" key="3">
    <source>
        <dbReference type="EMBL" id="PKA63282.1"/>
    </source>
</evidence>
<keyword evidence="4" id="KW-1185">Reference proteome</keyword>
<accession>A0A2I0B670</accession>
<dbReference type="PANTHER" id="PTHR24015">
    <property type="entry name" value="OS07G0578800 PROTEIN-RELATED"/>
    <property type="match status" value="1"/>
</dbReference>
<feature type="repeat" description="PPR" evidence="2">
    <location>
        <begin position="310"/>
        <end position="344"/>
    </location>
</feature>
<organism evidence="3 4">
    <name type="scientific">Apostasia shenzhenica</name>
    <dbReference type="NCBI Taxonomy" id="1088818"/>
    <lineage>
        <taxon>Eukaryota</taxon>
        <taxon>Viridiplantae</taxon>
        <taxon>Streptophyta</taxon>
        <taxon>Embryophyta</taxon>
        <taxon>Tracheophyta</taxon>
        <taxon>Spermatophyta</taxon>
        <taxon>Magnoliopsida</taxon>
        <taxon>Liliopsida</taxon>
        <taxon>Asparagales</taxon>
        <taxon>Orchidaceae</taxon>
        <taxon>Apostasioideae</taxon>
        <taxon>Apostasia</taxon>
    </lineage>
</organism>
<sequence>MHNRFFLVSAKQSTTLFKLFSTASQFLSRSGFIFPSKNYSYAEHQSIEKAQEILDLVAPGKSRVQDVECHHRLIQSCMQDLLKNDEVGNNSTFIQRKGAGPAELFSHKDLYFNDLFLWMSNKSKLEDPTQLFLSLQNGGINADESTFSCLLSVCVARGDLSLGLQFHALAVKFGFDKFSRVGNSLISLYFKCGMLENMHQVFWNMTARNTISWTSIITSYAQHSQYEASLNLFNLMRATSSKPNDFTFASILSICRSGGTLGLGRSLHCLELKMGFDSQTHVLNALISMYSKCGNIEEARCVFEEMQNKDLISWNSMIFGYSHYGFAEDAICLLREMNKHNTKPDSISFLGVLSTCRHAGLVEQGLDCFNYMLELGIEPGFDHYSCVVDLLGRAGLLERALSFIEKLPVRPCAVIWGSLLSSSRVHGRVWIGIHAAENRLLLEPGCAATHLQLANLYASVECWDQVARVRKQLKDKGIKPHPGSSWIEVGEKIYIFKAEDRSNSQVNEILDILDSLADHMKFPD</sequence>
<keyword evidence="1" id="KW-0677">Repeat</keyword>
<dbReference type="GO" id="GO:0009451">
    <property type="term" value="P:RNA modification"/>
    <property type="evidence" value="ECO:0007669"/>
    <property type="project" value="InterPro"/>
</dbReference>
<dbReference type="NCBIfam" id="TIGR00756">
    <property type="entry name" value="PPR"/>
    <property type="match status" value="3"/>
</dbReference>
<dbReference type="GO" id="GO:0016787">
    <property type="term" value="F:hydrolase activity"/>
    <property type="evidence" value="ECO:0007669"/>
    <property type="project" value="UniProtKB-KW"/>
</dbReference>
<dbReference type="FunFam" id="1.25.40.10:FF:000378">
    <property type="entry name" value="Pentatricopeptide repeat-containing protein mitochondrial"/>
    <property type="match status" value="1"/>
</dbReference>
<dbReference type="PANTHER" id="PTHR24015:SF1824">
    <property type="entry name" value="OS11G0275400 PROTEIN"/>
    <property type="match status" value="1"/>
</dbReference>
<reference evidence="3 4" key="1">
    <citation type="journal article" date="2017" name="Nature">
        <title>The Apostasia genome and the evolution of orchids.</title>
        <authorList>
            <person name="Zhang G.Q."/>
            <person name="Liu K.W."/>
            <person name="Li Z."/>
            <person name="Lohaus R."/>
            <person name="Hsiao Y.Y."/>
            <person name="Niu S.C."/>
            <person name="Wang J.Y."/>
            <person name="Lin Y.C."/>
            <person name="Xu Q."/>
            <person name="Chen L.J."/>
            <person name="Yoshida K."/>
            <person name="Fujiwara S."/>
            <person name="Wang Z.W."/>
            <person name="Zhang Y.Q."/>
            <person name="Mitsuda N."/>
            <person name="Wang M."/>
            <person name="Liu G.H."/>
            <person name="Pecoraro L."/>
            <person name="Huang H.X."/>
            <person name="Xiao X.J."/>
            <person name="Lin M."/>
            <person name="Wu X.Y."/>
            <person name="Wu W.L."/>
            <person name="Chen Y.Y."/>
            <person name="Chang S.B."/>
            <person name="Sakamoto S."/>
            <person name="Ohme-Takagi M."/>
            <person name="Yagi M."/>
            <person name="Zeng S.J."/>
            <person name="Shen C.Y."/>
            <person name="Yeh C.M."/>
            <person name="Luo Y.B."/>
            <person name="Tsai W.C."/>
            <person name="Van de Peer Y."/>
            <person name="Liu Z.J."/>
        </authorList>
    </citation>
    <scope>NUCLEOTIDE SEQUENCE [LARGE SCALE GENOMIC DNA]</scope>
    <source>
        <strain evidence="4">cv. Shenzhen</strain>
        <tissue evidence="3">Stem</tissue>
    </source>
</reference>